<reference evidence="2" key="1">
    <citation type="submission" date="2015-12" db="EMBL/GenBank/DDBJ databases">
        <title>Complete Genome Sequence of Azospirillum thiophilum BV-S.</title>
        <authorList>
            <person name="Fomenkov A."/>
            <person name="Vincze T."/>
            <person name="Grabovich M."/>
            <person name="Dubinina G."/>
            <person name="Orlova M."/>
            <person name="Belousova E."/>
            <person name="Roberts R.J."/>
        </authorList>
    </citation>
    <scope>NUCLEOTIDE SEQUENCE [LARGE SCALE GENOMIC DNA]</scope>
    <source>
        <strain evidence="2">BV-S</strain>
    </source>
</reference>
<dbReference type="EMBL" id="CP012403">
    <property type="protein sequence ID" value="ALG73369.1"/>
    <property type="molecule type" value="Genomic_DNA"/>
</dbReference>
<dbReference type="SUPFAM" id="SSF48295">
    <property type="entry name" value="TrpR-like"/>
    <property type="match status" value="1"/>
</dbReference>
<dbReference type="NCBIfam" id="NF047593">
    <property type="entry name" value="IS66_ISAeme5_TnpA"/>
    <property type="match status" value="1"/>
</dbReference>
<protein>
    <recommendedName>
        <fullName evidence="3">Transposase</fullName>
    </recommendedName>
</protein>
<keyword evidence="2" id="KW-1185">Reference proteome</keyword>
<evidence type="ECO:0008006" key="3">
    <source>
        <dbReference type="Google" id="ProtNLM"/>
    </source>
</evidence>
<dbReference type="InterPro" id="IPR002514">
    <property type="entry name" value="Transposase_8"/>
</dbReference>
<reference evidence="1 2" key="2">
    <citation type="journal article" date="2016" name="Genome Announc.">
        <title>Complete Genome Sequence of a Strain of Azospirillum thiophilum Isolated from a Sulfide Spring.</title>
        <authorList>
            <person name="Fomenkov A."/>
            <person name="Vincze T."/>
            <person name="Grabovich M."/>
            <person name="Anton B.P."/>
            <person name="Dubinina G."/>
            <person name="Orlova M."/>
            <person name="Belousova E."/>
            <person name="Roberts R.J."/>
        </authorList>
    </citation>
    <scope>NUCLEOTIDE SEQUENCE [LARGE SCALE GENOMIC DNA]</scope>
    <source>
        <strain evidence="1 2">BV-S</strain>
    </source>
</reference>
<dbReference type="GO" id="GO:0006313">
    <property type="term" value="P:DNA transposition"/>
    <property type="evidence" value="ECO:0007669"/>
    <property type="project" value="InterPro"/>
</dbReference>
<proteinExistence type="predicted"/>
<dbReference type="Proteomes" id="UP000069935">
    <property type="component" value="Chromosome 3"/>
</dbReference>
<gene>
    <name evidence="1" type="ORF">AL072_20170</name>
</gene>
<dbReference type="KEGG" id="ati:AL072_20170"/>
<dbReference type="AlphaFoldDB" id="A0AAC8W1D9"/>
<evidence type="ECO:0000313" key="1">
    <source>
        <dbReference type="EMBL" id="ALG73369.1"/>
    </source>
</evidence>
<dbReference type="GO" id="GO:0004803">
    <property type="term" value="F:transposase activity"/>
    <property type="evidence" value="ECO:0007669"/>
    <property type="project" value="InterPro"/>
</dbReference>
<dbReference type="GO" id="GO:0043565">
    <property type="term" value="F:sequence-specific DNA binding"/>
    <property type="evidence" value="ECO:0007669"/>
    <property type="project" value="InterPro"/>
</dbReference>
<evidence type="ECO:0000313" key="2">
    <source>
        <dbReference type="Proteomes" id="UP000069935"/>
    </source>
</evidence>
<name>A0AAC8W1D9_9PROT</name>
<dbReference type="InterPro" id="IPR010921">
    <property type="entry name" value="Trp_repressor/repl_initiator"/>
</dbReference>
<accession>A0AAC8W1D9</accession>
<organism evidence="1 2">
    <name type="scientific">Azospirillum thiophilum</name>
    <dbReference type="NCBI Taxonomy" id="528244"/>
    <lineage>
        <taxon>Bacteria</taxon>
        <taxon>Pseudomonadati</taxon>
        <taxon>Pseudomonadota</taxon>
        <taxon>Alphaproteobacteria</taxon>
        <taxon>Rhodospirillales</taxon>
        <taxon>Azospirillaceae</taxon>
        <taxon>Azospirillum</taxon>
    </lineage>
</organism>
<dbReference type="Pfam" id="PF01527">
    <property type="entry name" value="HTH_Tnp_1"/>
    <property type="match status" value="1"/>
</dbReference>
<sequence length="136" mass="15301">MSGRELESYWHGQVDAWKDSGLTLKGYAEVHGIGRWALARWSRRFAAVEEMSAPGHRDSPGAVPMTASAPLVMEIVEVAPRRRRWSQTAKEQLVAETCEPGMSVSLVARRRGGDPSLLFRWRRQMLGKRCVTTHPT</sequence>